<name>A0AA40FHI2_9HYME</name>
<protein>
    <submittedName>
        <fullName evidence="1">Uncharacterized protein</fullName>
    </submittedName>
</protein>
<accession>A0AA40FHI2</accession>
<dbReference type="Proteomes" id="UP001177670">
    <property type="component" value="Unassembled WGS sequence"/>
</dbReference>
<evidence type="ECO:0000313" key="1">
    <source>
        <dbReference type="EMBL" id="KAK1119159.1"/>
    </source>
</evidence>
<reference evidence="1" key="1">
    <citation type="submission" date="2021-10" db="EMBL/GenBank/DDBJ databases">
        <title>Melipona bicolor Genome sequencing and assembly.</title>
        <authorList>
            <person name="Araujo N.S."/>
            <person name="Arias M.C."/>
        </authorList>
    </citation>
    <scope>NUCLEOTIDE SEQUENCE</scope>
    <source>
        <strain evidence="1">USP_2M_L1-L4_2017</strain>
        <tissue evidence="1">Whole body</tissue>
    </source>
</reference>
<sequence>SSERAEKSGKFRRNEARTACKTRFGSESTDATAWGNLCGPTEWEHLAGGEDDGATTSDVDDRALYTGIRSGILPLMITGTEESVEFRDVSGSRRRAATLAERG</sequence>
<dbReference type="AlphaFoldDB" id="A0AA40FHI2"/>
<organism evidence="1 2">
    <name type="scientific">Melipona bicolor</name>
    <dbReference type="NCBI Taxonomy" id="60889"/>
    <lineage>
        <taxon>Eukaryota</taxon>
        <taxon>Metazoa</taxon>
        <taxon>Ecdysozoa</taxon>
        <taxon>Arthropoda</taxon>
        <taxon>Hexapoda</taxon>
        <taxon>Insecta</taxon>
        <taxon>Pterygota</taxon>
        <taxon>Neoptera</taxon>
        <taxon>Endopterygota</taxon>
        <taxon>Hymenoptera</taxon>
        <taxon>Apocrita</taxon>
        <taxon>Aculeata</taxon>
        <taxon>Apoidea</taxon>
        <taxon>Anthophila</taxon>
        <taxon>Apidae</taxon>
        <taxon>Melipona</taxon>
    </lineage>
</organism>
<proteinExistence type="predicted"/>
<comment type="caution">
    <text evidence="1">The sequence shown here is derived from an EMBL/GenBank/DDBJ whole genome shotgun (WGS) entry which is preliminary data.</text>
</comment>
<gene>
    <name evidence="1" type="ORF">K0M31_013655</name>
</gene>
<dbReference type="EMBL" id="JAHYIQ010000038">
    <property type="protein sequence ID" value="KAK1119159.1"/>
    <property type="molecule type" value="Genomic_DNA"/>
</dbReference>
<feature type="non-terminal residue" evidence="1">
    <location>
        <position position="1"/>
    </location>
</feature>
<evidence type="ECO:0000313" key="2">
    <source>
        <dbReference type="Proteomes" id="UP001177670"/>
    </source>
</evidence>
<keyword evidence="2" id="KW-1185">Reference proteome</keyword>